<evidence type="ECO:0000313" key="10">
    <source>
        <dbReference type="EMBL" id="OLP97619.1"/>
    </source>
</evidence>
<proteinExistence type="predicted"/>
<dbReference type="SUPFAM" id="SSF55856">
    <property type="entry name" value="Cytochrome b5-like heme/steroid binding domain"/>
    <property type="match status" value="1"/>
</dbReference>
<sequence length="1178" mass="128428">MTKLVEWTELKVKEACKHVSIPSPARVGSELGAGYTKVKAWESLQSTRQASAQQAETVHAHVASACRAVLAGDCWHISWRTGTRVAAWQCSRTVEQLLTLDLLQRPGPDVVRWAVEQAQSLARPGTNVQQSQIFQMAGALNGASVQEKQELVRAAISGFGQLPADQRAEALRLVVNTAAAAQVGPHPTAEGEVPPLMQNVMAVVKEAKLHEMPKEEKAILAQEARQDAAEMVQPQQILEVVSELRPEERHQVTEVTASTMRPVYAGSGNGSFVPAAAMPQVVSAGSYAPPVVAHPGAASVNLTDGIPDPESIEQQKRAYERGLDAELEQTRKLAEEQLKQQKAAIKAAAEQQLAMYKAQVDQSIRQQELSLDHQWQQQQMELQQAFLKQKAALEQQASSLAMEYQQRKMHEELLKKQAEMQREMQEMQRRMHMELQDHQQQQTSLQQQHAVQRQQHQEELAAQQARYMQTQAQLHTSSAPAAGVPDLAVKDVFTPNPNKRLASWVCMVRCHHVRAAGCAALAAFHVRRHVVSCDGWHPGYNWSSDARPLVAPRWPGTAGNKSEPVYCRKDVQQHDGRNGSVWVTYRDGVYDVTQYLEQHPGGKLILQAAGGPVDEWWKYWAQHHLSPDVAAALEALRVGRLLDYEEEEDQERYGRGVWEPEQTAPGREESRRTGAILSELPFQTETCISELAAEFLTPKGKLYVRNHAPVPAIETSADHMITFVSEQEEELDLTLGQLQGRFPRHRITSVLQCTGNRAADNIAANGYGTSGFVGGDSEHIGAGMLGNASWSGYRLDDVLRTLFPSLSTLATEAIQDLHLTLEGVDGYYTSIPLSIALEKSADCLLATHMNGEELTPDHGFPVRALLPGIAGARNVKWLAKVAIGKESDGPWTAHYYRKAGRSAPIYALPLNSVILSPEPGAWLDESKSAVAVKGVAYAGGGQYPIQTVELSADRGQSWQTATCHFEEVPDDDCQGPSRSWVRFESVVQLPPSGSGARGSGKTSGAPLTELWCRAIDKGGNVQPESSLPQGGYLYNGYHRVPLVRSLKLPMATPATVYAAPMTSSFAVATPPVPPMSYQPYQVSPMPAATVTAATAAQAPLVTKVPEPPMAPQEPLVMSSAVQHMPTYPDLLNPAQGYAPVTGAAGGGLQAASTCANCGSTFLPDALFCRKCGTRRGQA</sequence>
<dbReference type="PANTHER" id="PTHR19372">
    <property type="entry name" value="SULFITE REDUCTASE"/>
    <property type="match status" value="1"/>
</dbReference>
<evidence type="ECO:0000256" key="4">
    <source>
        <dbReference type="ARBA" id="ARBA00022723"/>
    </source>
</evidence>
<organism evidence="10 11">
    <name type="scientific">Symbiodinium microadriaticum</name>
    <name type="common">Dinoflagellate</name>
    <name type="synonym">Zooxanthella microadriatica</name>
    <dbReference type="NCBI Taxonomy" id="2951"/>
    <lineage>
        <taxon>Eukaryota</taxon>
        <taxon>Sar</taxon>
        <taxon>Alveolata</taxon>
        <taxon>Dinophyceae</taxon>
        <taxon>Suessiales</taxon>
        <taxon>Symbiodiniaceae</taxon>
        <taxon>Symbiodinium</taxon>
    </lineage>
</organism>
<keyword evidence="3" id="KW-0349">Heme</keyword>
<dbReference type="FunFam" id="3.10.120.10:FF:000007">
    <property type="entry name" value="Sulfite oxidase, mitochondrial"/>
    <property type="match status" value="1"/>
</dbReference>
<dbReference type="SUPFAM" id="SSF56524">
    <property type="entry name" value="Oxidoreductase molybdopterin-binding domain"/>
    <property type="match status" value="1"/>
</dbReference>
<keyword evidence="11" id="KW-1185">Reference proteome</keyword>
<dbReference type="PRINTS" id="PR00407">
    <property type="entry name" value="EUMOPTERIN"/>
</dbReference>
<dbReference type="InterPro" id="IPR005066">
    <property type="entry name" value="MoCF_OxRdtse_dimer"/>
</dbReference>
<dbReference type="PANTHER" id="PTHR19372:SF7">
    <property type="entry name" value="SULFITE OXIDASE, MITOCHONDRIAL"/>
    <property type="match status" value="1"/>
</dbReference>
<dbReference type="GO" id="GO:0020037">
    <property type="term" value="F:heme binding"/>
    <property type="evidence" value="ECO:0007669"/>
    <property type="project" value="TreeGrafter"/>
</dbReference>
<dbReference type="Gene3D" id="3.90.420.10">
    <property type="entry name" value="Oxidoreductase, molybdopterin-binding domain"/>
    <property type="match status" value="1"/>
</dbReference>
<dbReference type="OrthoDB" id="432198at2759"/>
<accession>A0A1Q9DR13</accession>
<evidence type="ECO:0000256" key="5">
    <source>
        <dbReference type="ARBA" id="ARBA00023002"/>
    </source>
</evidence>
<dbReference type="InterPro" id="IPR036374">
    <property type="entry name" value="OxRdtase_Mopterin-bd_sf"/>
</dbReference>
<reference evidence="10 11" key="1">
    <citation type="submission" date="2016-02" db="EMBL/GenBank/DDBJ databases">
        <title>Genome analysis of coral dinoflagellate symbionts highlights evolutionary adaptations to a symbiotic lifestyle.</title>
        <authorList>
            <person name="Aranda M."/>
            <person name="Li Y."/>
            <person name="Liew Y.J."/>
            <person name="Baumgarten S."/>
            <person name="Simakov O."/>
            <person name="Wilson M."/>
            <person name="Piel J."/>
            <person name="Ashoor H."/>
            <person name="Bougouffa S."/>
            <person name="Bajic V.B."/>
            <person name="Ryu T."/>
            <person name="Ravasi T."/>
            <person name="Bayer T."/>
            <person name="Micklem G."/>
            <person name="Kim H."/>
            <person name="Bhak J."/>
            <person name="Lajeunesse T.C."/>
            <person name="Voolstra C.R."/>
        </authorList>
    </citation>
    <scope>NUCLEOTIDE SEQUENCE [LARGE SCALE GENOMIC DNA]</scope>
    <source>
        <strain evidence="10 11">CCMP2467</strain>
    </source>
</reference>
<evidence type="ECO:0000259" key="9">
    <source>
        <dbReference type="PROSITE" id="PS50255"/>
    </source>
</evidence>
<dbReference type="Gene3D" id="2.60.40.650">
    <property type="match status" value="1"/>
</dbReference>
<dbReference type="Pfam" id="PF00173">
    <property type="entry name" value="Cyt-b5"/>
    <property type="match status" value="1"/>
</dbReference>
<keyword evidence="4" id="KW-0479">Metal-binding</keyword>
<keyword evidence="2" id="KW-0500">Molybdenum</keyword>
<dbReference type="InterPro" id="IPR008335">
    <property type="entry name" value="Mopterin_OxRdtase_euk"/>
</dbReference>
<dbReference type="GO" id="GO:0030151">
    <property type="term" value="F:molybdenum ion binding"/>
    <property type="evidence" value="ECO:0007669"/>
    <property type="project" value="InterPro"/>
</dbReference>
<gene>
    <name evidence="10" type="ORF">AK812_SmicGene20022</name>
</gene>
<evidence type="ECO:0000256" key="6">
    <source>
        <dbReference type="ARBA" id="ARBA00023004"/>
    </source>
</evidence>
<dbReference type="EMBL" id="LSRX01000427">
    <property type="protein sequence ID" value="OLP97619.1"/>
    <property type="molecule type" value="Genomic_DNA"/>
</dbReference>
<evidence type="ECO:0000256" key="7">
    <source>
        <dbReference type="SAM" id="Coils"/>
    </source>
</evidence>
<dbReference type="Proteomes" id="UP000186817">
    <property type="component" value="Unassembled WGS sequence"/>
</dbReference>
<keyword evidence="7" id="KW-0175">Coiled coil</keyword>
<name>A0A1Q9DR13_SYMMI</name>
<dbReference type="GO" id="GO:0008482">
    <property type="term" value="F:sulfite oxidase activity"/>
    <property type="evidence" value="ECO:0007669"/>
    <property type="project" value="TreeGrafter"/>
</dbReference>
<dbReference type="GO" id="GO:0043546">
    <property type="term" value="F:molybdopterin cofactor binding"/>
    <property type="evidence" value="ECO:0007669"/>
    <property type="project" value="TreeGrafter"/>
</dbReference>
<protein>
    <submittedName>
        <fullName evidence="10">Putative sulfite oxidase, mitochondrial</fullName>
    </submittedName>
</protein>
<dbReference type="PROSITE" id="PS50255">
    <property type="entry name" value="CYTOCHROME_B5_2"/>
    <property type="match status" value="1"/>
</dbReference>
<evidence type="ECO:0000256" key="1">
    <source>
        <dbReference type="ARBA" id="ARBA00001924"/>
    </source>
</evidence>
<comment type="caution">
    <text evidence="10">The sequence shown here is derived from an EMBL/GenBank/DDBJ whole genome shotgun (WGS) entry which is preliminary data.</text>
</comment>
<dbReference type="GO" id="GO:0005739">
    <property type="term" value="C:mitochondrion"/>
    <property type="evidence" value="ECO:0007669"/>
    <property type="project" value="TreeGrafter"/>
</dbReference>
<dbReference type="GO" id="GO:0006790">
    <property type="term" value="P:sulfur compound metabolic process"/>
    <property type="evidence" value="ECO:0007669"/>
    <property type="project" value="TreeGrafter"/>
</dbReference>
<evidence type="ECO:0000256" key="3">
    <source>
        <dbReference type="ARBA" id="ARBA00022617"/>
    </source>
</evidence>
<evidence type="ECO:0000313" key="11">
    <source>
        <dbReference type="Proteomes" id="UP000186817"/>
    </source>
</evidence>
<feature type="region of interest" description="Disordered" evidence="8">
    <location>
        <begin position="651"/>
        <end position="673"/>
    </location>
</feature>
<dbReference type="InterPro" id="IPR000572">
    <property type="entry name" value="OxRdtase_Mopterin-bd_dom"/>
</dbReference>
<feature type="coiled-coil region" evidence="7">
    <location>
        <begin position="324"/>
        <end position="366"/>
    </location>
</feature>
<dbReference type="InterPro" id="IPR001199">
    <property type="entry name" value="Cyt_B5-like_heme/steroid-bd"/>
</dbReference>
<feature type="domain" description="Cytochrome b5 heme-binding" evidence="9">
    <location>
        <begin position="563"/>
        <end position="642"/>
    </location>
</feature>
<dbReference type="Pfam" id="PF00174">
    <property type="entry name" value="Oxidored_molyb"/>
    <property type="match status" value="1"/>
</dbReference>
<dbReference type="InterPro" id="IPR014756">
    <property type="entry name" value="Ig_E-set"/>
</dbReference>
<dbReference type="Pfam" id="PF03404">
    <property type="entry name" value="Mo-co_dimer"/>
    <property type="match status" value="1"/>
</dbReference>
<keyword evidence="6" id="KW-0408">Iron</keyword>
<evidence type="ECO:0000256" key="8">
    <source>
        <dbReference type="SAM" id="MobiDB-lite"/>
    </source>
</evidence>
<dbReference type="SMART" id="SM01117">
    <property type="entry name" value="Cyt-b5"/>
    <property type="match status" value="1"/>
</dbReference>
<dbReference type="AlphaFoldDB" id="A0A1Q9DR13"/>
<evidence type="ECO:0000256" key="2">
    <source>
        <dbReference type="ARBA" id="ARBA00022505"/>
    </source>
</evidence>
<dbReference type="Gene3D" id="3.10.120.10">
    <property type="entry name" value="Cytochrome b5-like heme/steroid binding domain"/>
    <property type="match status" value="1"/>
</dbReference>
<keyword evidence="5" id="KW-0560">Oxidoreductase</keyword>
<comment type="cofactor">
    <cofactor evidence="1">
        <name>Mo-molybdopterin</name>
        <dbReference type="ChEBI" id="CHEBI:71302"/>
    </cofactor>
</comment>
<dbReference type="SUPFAM" id="SSF81296">
    <property type="entry name" value="E set domains"/>
    <property type="match status" value="1"/>
</dbReference>
<feature type="coiled-coil region" evidence="7">
    <location>
        <begin position="410"/>
        <end position="473"/>
    </location>
</feature>
<dbReference type="InterPro" id="IPR036400">
    <property type="entry name" value="Cyt_B5-like_heme/steroid_sf"/>
</dbReference>